<evidence type="ECO:0000256" key="1">
    <source>
        <dbReference type="SAM" id="MobiDB-lite"/>
    </source>
</evidence>
<dbReference type="AlphaFoldDB" id="A0A813J8C7"/>
<protein>
    <submittedName>
        <fullName evidence="2">Uncharacterized protein</fullName>
    </submittedName>
</protein>
<comment type="caution">
    <text evidence="2">The sequence shown here is derived from an EMBL/GenBank/DDBJ whole genome shotgun (WGS) entry which is preliminary data.</text>
</comment>
<evidence type="ECO:0000313" key="2">
    <source>
        <dbReference type="EMBL" id="CAE8672324.1"/>
    </source>
</evidence>
<reference evidence="2" key="1">
    <citation type="submission" date="2021-02" db="EMBL/GenBank/DDBJ databases">
        <authorList>
            <person name="Dougan E. K."/>
            <person name="Rhodes N."/>
            <person name="Thang M."/>
            <person name="Chan C."/>
        </authorList>
    </citation>
    <scope>NUCLEOTIDE SEQUENCE</scope>
</reference>
<sequence length="187" mass="19938">AGQVVQAVQVVKDEKALQEEPGPVRGASMTLFIPKPKTGVPKLTMAGIRPSLQGSGSLGCAPPEEPGQEPEPPPPMKLLTLPSAQVALDPGGGSHGDFHSPPGSDTRSYMTTCSAVGGPAAQPEVGDLSCAGIVHQNVFYFEGRQQRRIYEDVELHSLILTLILSLLMTPKHGLLDSRYCDQYPIMR</sequence>
<feature type="region of interest" description="Disordered" evidence="1">
    <location>
        <begin position="47"/>
        <end position="76"/>
    </location>
</feature>
<gene>
    <name evidence="2" type="ORF">PGLA2088_LOCUS18006</name>
</gene>
<name>A0A813J8C7_POLGL</name>
<feature type="non-terminal residue" evidence="2">
    <location>
        <position position="1"/>
    </location>
</feature>
<dbReference type="EMBL" id="CAJNNW010024423">
    <property type="protein sequence ID" value="CAE8672324.1"/>
    <property type="molecule type" value="Genomic_DNA"/>
</dbReference>
<feature type="compositionally biased region" description="Pro residues" evidence="1">
    <location>
        <begin position="63"/>
        <end position="76"/>
    </location>
</feature>
<accession>A0A813J8C7</accession>
<dbReference type="Proteomes" id="UP000626109">
    <property type="component" value="Unassembled WGS sequence"/>
</dbReference>
<proteinExistence type="predicted"/>
<organism evidence="2 3">
    <name type="scientific">Polarella glacialis</name>
    <name type="common">Dinoflagellate</name>
    <dbReference type="NCBI Taxonomy" id="89957"/>
    <lineage>
        <taxon>Eukaryota</taxon>
        <taxon>Sar</taxon>
        <taxon>Alveolata</taxon>
        <taxon>Dinophyceae</taxon>
        <taxon>Suessiales</taxon>
        <taxon>Suessiaceae</taxon>
        <taxon>Polarella</taxon>
    </lineage>
</organism>
<feature type="non-terminal residue" evidence="2">
    <location>
        <position position="187"/>
    </location>
</feature>
<evidence type="ECO:0000313" key="3">
    <source>
        <dbReference type="Proteomes" id="UP000626109"/>
    </source>
</evidence>